<keyword evidence="2" id="KW-0238">DNA-binding</keyword>
<dbReference type="Pfam" id="PF00027">
    <property type="entry name" value="cNMP_binding"/>
    <property type="match status" value="1"/>
</dbReference>
<dbReference type="CDD" id="cd00038">
    <property type="entry name" value="CAP_ED"/>
    <property type="match status" value="1"/>
</dbReference>
<dbReference type="PANTHER" id="PTHR24567">
    <property type="entry name" value="CRP FAMILY TRANSCRIPTIONAL REGULATORY PROTEIN"/>
    <property type="match status" value="1"/>
</dbReference>
<proteinExistence type="predicted"/>
<evidence type="ECO:0000256" key="2">
    <source>
        <dbReference type="ARBA" id="ARBA00023125"/>
    </source>
</evidence>
<dbReference type="Pfam" id="PF13545">
    <property type="entry name" value="HTH_Crp_2"/>
    <property type="match status" value="1"/>
</dbReference>
<organism evidence="5 6">
    <name type="scientific">Modicisalibacter tunisiensis</name>
    <dbReference type="NCBI Taxonomy" id="390637"/>
    <lineage>
        <taxon>Bacteria</taxon>
        <taxon>Pseudomonadati</taxon>
        <taxon>Pseudomonadota</taxon>
        <taxon>Gammaproteobacteria</taxon>
        <taxon>Oceanospirillales</taxon>
        <taxon>Halomonadaceae</taxon>
        <taxon>Modicisalibacter</taxon>
    </lineage>
</organism>
<accession>A0ABS7WZ29</accession>
<evidence type="ECO:0000256" key="1">
    <source>
        <dbReference type="ARBA" id="ARBA00023015"/>
    </source>
</evidence>
<dbReference type="Gene3D" id="1.10.10.10">
    <property type="entry name" value="Winged helix-like DNA-binding domain superfamily/Winged helix DNA-binding domain"/>
    <property type="match status" value="1"/>
</dbReference>
<feature type="domain" description="HTH crp-type" evidence="4">
    <location>
        <begin position="151"/>
        <end position="225"/>
    </location>
</feature>
<reference evidence="5 6" key="1">
    <citation type="submission" date="2021-05" db="EMBL/GenBank/DDBJ databases">
        <title>Petroleum and Energy Research Collection (APPE): ex situ preservation of microbial diversity associated with the oil industry and exploitation of its biotechnological potential.</title>
        <authorList>
            <person name="Paixao C.T.M."/>
            <person name="Gomes M.B."/>
            <person name="Oliveira V.M."/>
        </authorList>
    </citation>
    <scope>NUCLEOTIDE SEQUENCE [LARGE SCALE GENOMIC DNA]</scope>
    <source>
        <strain evidence="5 6">LIT2</strain>
    </source>
</reference>
<keyword evidence="6" id="KW-1185">Reference proteome</keyword>
<name>A0ABS7WZ29_9GAMM</name>
<dbReference type="Gene3D" id="2.60.120.10">
    <property type="entry name" value="Jelly Rolls"/>
    <property type="match status" value="1"/>
</dbReference>
<keyword evidence="1" id="KW-0805">Transcription regulation</keyword>
<dbReference type="InterPro" id="IPR036388">
    <property type="entry name" value="WH-like_DNA-bd_sf"/>
</dbReference>
<dbReference type="SMART" id="SM00100">
    <property type="entry name" value="cNMP"/>
    <property type="match status" value="1"/>
</dbReference>
<dbReference type="PANTHER" id="PTHR24567:SF68">
    <property type="entry name" value="DNA-BINDING TRANSCRIPTIONAL DUAL REGULATOR CRP"/>
    <property type="match status" value="1"/>
</dbReference>
<evidence type="ECO:0000313" key="6">
    <source>
        <dbReference type="Proteomes" id="UP001319883"/>
    </source>
</evidence>
<dbReference type="InterPro" id="IPR012318">
    <property type="entry name" value="HTH_CRP"/>
</dbReference>
<dbReference type="EMBL" id="JAGXFD010000001">
    <property type="protein sequence ID" value="MBZ9567890.1"/>
    <property type="molecule type" value="Genomic_DNA"/>
</dbReference>
<protein>
    <submittedName>
        <fullName evidence="5">Crp/Fnr family transcriptional regulator</fullName>
    </submittedName>
</protein>
<dbReference type="InterPro" id="IPR036390">
    <property type="entry name" value="WH_DNA-bd_sf"/>
</dbReference>
<dbReference type="PROSITE" id="PS51063">
    <property type="entry name" value="HTH_CRP_2"/>
    <property type="match status" value="1"/>
</dbReference>
<evidence type="ECO:0000256" key="3">
    <source>
        <dbReference type="ARBA" id="ARBA00023163"/>
    </source>
</evidence>
<evidence type="ECO:0000259" key="4">
    <source>
        <dbReference type="PROSITE" id="PS51063"/>
    </source>
</evidence>
<keyword evidence="3" id="KW-0804">Transcription</keyword>
<dbReference type="SUPFAM" id="SSF51206">
    <property type="entry name" value="cAMP-binding domain-like"/>
    <property type="match status" value="1"/>
</dbReference>
<comment type="caution">
    <text evidence="5">The sequence shown here is derived from an EMBL/GenBank/DDBJ whole genome shotgun (WGS) entry which is preliminary data.</text>
</comment>
<dbReference type="InterPro" id="IPR050397">
    <property type="entry name" value="Env_Response_Regulators"/>
</dbReference>
<dbReference type="SUPFAM" id="SSF46785">
    <property type="entry name" value="Winged helix' DNA-binding domain"/>
    <property type="match status" value="1"/>
</dbReference>
<gene>
    <name evidence="5" type="ORF">KGQ91_09380</name>
</gene>
<dbReference type="Proteomes" id="UP001319883">
    <property type="component" value="Unassembled WGS sequence"/>
</dbReference>
<dbReference type="SMART" id="SM00419">
    <property type="entry name" value="HTH_CRP"/>
    <property type="match status" value="1"/>
</dbReference>
<sequence>MEPVSSPVRSVMQNLDRHIAFTEREHRLISALESEPFAVARGDTLWHPDEVPRHLYSLHRGWACTLHRSEDDAEQVLDLHLPGDVLGLLDFTFTTHYTTAEMLTDGVVRAIPIAGIHRLFQAAPRVAMSLQAATARQQRNITQRLVNVLGNDACSRIAHFALEIHHRLAGTGMEVSNRFTLPLTQRRLSQLLGMSEVHVSRTLSELAERRLVLRQRQSIDILDFEELARIANFRPERFSDTLNPAFVGREPPTSPDL</sequence>
<dbReference type="InterPro" id="IPR014710">
    <property type="entry name" value="RmlC-like_jellyroll"/>
</dbReference>
<dbReference type="InterPro" id="IPR000595">
    <property type="entry name" value="cNMP-bd_dom"/>
</dbReference>
<dbReference type="InterPro" id="IPR018490">
    <property type="entry name" value="cNMP-bd_dom_sf"/>
</dbReference>
<evidence type="ECO:0000313" key="5">
    <source>
        <dbReference type="EMBL" id="MBZ9567890.1"/>
    </source>
</evidence>